<dbReference type="InterPro" id="IPR036397">
    <property type="entry name" value="RNaseH_sf"/>
</dbReference>
<evidence type="ECO:0000313" key="3">
    <source>
        <dbReference type="EMBL" id="GAB0207298.1"/>
    </source>
</evidence>
<dbReference type="AlphaFoldDB" id="A0ABC9YBB0"/>
<dbReference type="InterPro" id="IPR012337">
    <property type="entry name" value="RNaseH-like_sf"/>
</dbReference>
<comment type="caution">
    <text evidence="3">The sequence shown here is derived from an EMBL/GenBank/DDBJ whole genome shotgun (WGS) entry which is preliminary data.</text>
</comment>
<proteinExistence type="predicted"/>
<name>A0ABC9YBB0_GRUJA</name>
<accession>A0ABC9YBB0</accession>
<reference evidence="3 4" key="1">
    <citation type="submission" date="2024-06" db="EMBL/GenBank/DDBJ databases">
        <title>The draft genome of Grus japonensis, version 3.</title>
        <authorList>
            <person name="Nabeshima K."/>
            <person name="Suzuki S."/>
            <person name="Onuma M."/>
        </authorList>
    </citation>
    <scope>NUCLEOTIDE SEQUENCE [LARGE SCALE GENOMIC DNA]</scope>
    <source>
        <strain evidence="3 4">451A</strain>
    </source>
</reference>
<protein>
    <recommendedName>
        <fullName evidence="2">Integrase catalytic domain-containing protein</fullName>
    </recommendedName>
</protein>
<dbReference type="EMBL" id="BAAFJT010000199">
    <property type="protein sequence ID" value="GAB0207298.1"/>
    <property type="molecule type" value="Genomic_DNA"/>
</dbReference>
<feature type="domain" description="Integrase catalytic" evidence="2">
    <location>
        <begin position="1"/>
        <end position="132"/>
    </location>
</feature>
<evidence type="ECO:0000313" key="4">
    <source>
        <dbReference type="Proteomes" id="UP001623348"/>
    </source>
</evidence>
<dbReference type="InterPro" id="IPR001584">
    <property type="entry name" value="Integrase_cat-core"/>
</dbReference>
<dbReference type="SUPFAM" id="SSF53098">
    <property type="entry name" value="Ribonuclease H-like"/>
    <property type="match status" value="1"/>
</dbReference>
<sequence length="237" mass="26529">MVEATTGWLETYPVPHATARNTILGLEKQDLWQHFHNVRNVLDNGTHFRNNLIDTWAKEHGIEWVYHIPYHAPASGKIKRYNGLLKTTLRAMGGGTLKHWDTHLAKATWLVNTRGSANRAGPAQSKLLRTVEGDKVPVVHIKNMLGKRVWVIPASGKDKPIHGIAFAQGPGCTWQLDGGNCTAPSAHIHHRLLDDTGPYWIPARYVKPAQVKTHTEDEQDDKKHQDDVASGIDQPHN</sequence>
<evidence type="ECO:0000256" key="1">
    <source>
        <dbReference type="SAM" id="MobiDB-lite"/>
    </source>
</evidence>
<feature type="compositionally biased region" description="Basic and acidic residues" evidence="1">
    <location>
        <begin position="213"/>
        <end position="227"/>
    </location>
</feature>
<dbReference type="PROSITE" id="PS50994">
    <property type="entry name" value="INTEGRASE"/>
    <property type="match status" value="1"/>
</dbReference>
<keyword evidence="4" id="KW-1185">Reference proteome</keyword>
<dbReference type="Gene3D" id="3.30.420.10">
    <property type="entry name" value="Ribonuclease H-like superfamily/Ribonuclease H"/>
    <property type="match status" value="1"/>
</dbReference>
<dbReference type="Proteomes" id="UP001623348">
    <property type="component" value="Unassembled WGS sequence"/>
</dbReference>
<gene>
    <name evidence="3" type="ORF">GRJ2_003195400</name>
</gene>
<evidence type="ECO:0000259" key="2">
    <source>
        <dbReference type="PROSITE" id="PS50994"/>
    </source>
</evidence>
<feature type="region of interest" description="Disordered" evidence="1">
    <location>
        <begin position="210"/>
        <end position="237"/>
    </location>
</feature>
<organism evidence="3 4">
    <name type="scientific">Grus japonensis</name>
    <name type="common">Japanese crane</name>
    <name type="synonym">Red-crowned crane</name>
    <dbReference type="NCBI Taxonomy" id="30415"/>
    <lineage>
        <taxon>Eukaryota</taxon>
        <taxon>Metazoa</taxon>
        <taxon>Chordata</taxon>
        <taxon>Craniata</taxon>
        <taxon>Vertebrata</taxon>
        <taxon>Euteleostomi</taxon>
        <taxon>Archelosauria</taxon>
        <taxon>Archosauria</taxon>
        <taxon>Dinosauria</taxon>
        <taxon>Saurischia</taxon>
        <taxon>Theropoda</taxon>
        <taxon>Coelurosauria</taxon>
        <taxon>Aves</taxon>
        <taxon>Neognathae</taxon>
        <taxon>Neoaves</taxon>
        <taxon>Gruiformes</taxon>
        <taxon>Gruidae</taxon>
        <taxon>Grus</taxon>
    </lineage>
</organism>